<organism evidence="11 12">
    <name type="scientific">Staphylotrichum longicolle</name>
    <dbReference type="NCBI Taxonomy" id="669026"/>
    <lineage>
        <taxon>Eukaryota</taxon>
        <taxon>Fungi</taxon>
        <taxon>Dikarya</taxon>
        <taxon>Ascomycota</taxon>
        <taxon>Pezizomycotina</taxon>
        <taxon>Sordariomycetes</taxon>
        <taxon>Sordariomycetidae</taxon>
        <taxon>Sordariales</taxon>
        <taxon>Chaetomiaceae</taxon>
        <taxon>Staphylotrichum</taxon>
    </lineage>
</organism>
<dbReference type="PRINTS" id="PR01210">
    <property type="entry name" value="GGTRANSPTASE"/>
</dbReference>
<proteinExistence type="inferred from homology"/>
<dbReference type="PANTHER" id="PTHR11686">
    <property type="entry name" value="GAMMA GLUTAMYL TRANSPEPTIDASE"/>
    <property type="match status" value="1"/>
</dbReference>
<evidence type="ECO:0000256" key="4">
    <source>
        <dbReference type="ARBA" id="ARBA00022670"/>
    </source>
</evidence>
<dbReference type="GO" id="GO:0036374">
    <property type="term" value="F:glutathione hydrolase activity"/>
    <property type="evidence" value="ECO:0007669"/>
    <property type="project" value="UniProtKB-EC"/>
</dbReference>
<dbReference type="FunFam" id="1.10.246.130:FF:000005">
    <property type="entry name" value="Gamma-glutamyltranspeptidase 1, putative"/>
    <property type="match status" value="1"/>
</dbReference>
<evidence type="ECO:0000256" key="1">
    <source>
        <dbReference type="ARBA" id="ARBA00001049"/>
    </source>
</evidence>
<evidence type="ECO:0000256" key="9">
    <source>
        <dbReference type="ARBA" id="ARBA00047417"/>
    </source>
</evidence>
<keyword evidence="5" id="KW-0808">Transferase</keyword>
<protein>
    <recommendedName>
        <fullName evidence="13">Gamma-glutamyltranspeptidase</fullName>
    </recommendedName>
</protein>
<keyword evidence="4" id="KW-0645">Protease</keyword>
<gene>
    <name evidence="11" type="ORF">NEMBOFW57_009767</name>
</gene>
<keyword evidence="6" id="KW-0378">Hydrolase</keyword>
<dbReference type="InterPro" id="IPR000101">
    <property type="entry name" value="GGT_peptidase"/>
</dbReference>
<feature type="binding site" evidence="10">
    <location>
        <position position="39"/>
    </location>
    <ligand>
        <name>L-glutamate</name>
        <dbReference type="ChEBI" id="CHEBI:29985"/>
    </ligand>
</feature>
<keyword evidence="7" id="KW-0325">Glycoprotein</keyword>
<dbReference type="GO" id="GO:0005886">
    <property type="term" value="C:plasma membrane"/>
    <property type="evidence" value="ECO:0007669"/>
    <property type="project" value="TreeGrafter"/>
</dbReference>
<dbReference type="Gene3D" id="3.60.20.40">
    <property type="match status" value="1"/>
</dbReference>
<evidence type="ECO:0000256" key="3">
    <source>
        <dbReference type="ARBA" id="ARBA00009381"/>
    </source>
</evidence>
<dbReference type="EMBL" id="JAHCVI010000005">
    <property type="protein sequence ID" value="KAG7285146.1"/>
    <property type="molecule type" value="Genomic_DNA"/>
</dbReference>
<dbReference type="InterPro" id="IPR043138">
    <property type="entry name" value="GGT_lsub"/>
</dbReference>
<dbReference type="GO" id="GO:0006751">
    <property type="term" value="P:glutathione catabolic process"/>
    <property type="evidence" value="ECO:0007669"/>
    <property type="project" value="InterPro"/>
</dbReference>
<comment type="similarity">
    <text evidence="3">Belongs to the gamma-glutamyltransferase family.</text>
</comment>
<evidence type="ECO:0000313" key="12">
    <source>
        <dbReference type="Proteomes" id="UP001197093"/>
    </source>
</evidence>
<dbReference type="InterPro" id="IPR029055">
    <property type="entry name" value="Ntn_hydrolases_N"/>
</dbReference>
<evidence type="ECO:0000256" key="8">
    <source>
        <dbReference type="ARBA" id="ARBA00023315"/>
    </source>
</evidence>
<evidence type="ECO:0000256" key="2">
    <source>
        <dbReference type="ARBA" id="ARBA00001089"/>
    </source>
</evidence>
<dbReference type="GO" id="GO:0103068">
    <property type="term" value="F:leukotriene C4 gamma-glutamyl transferase activity"/>
    <property type="evidence" value="ECO:0007669"/>
    <property type="project" value="UniProtKB-EC"/>
</dbReference>
<dbReference type="Proteomes" id="UP001197093">
    <property type="component" value="Unassembled WGS sequence"/>
</dbReference>
<comment type="catalytic activity">
    <reaction evidence="2">
        <text>glutathione + H2O = L-cysteinylglycine + L-glutamate</text>
        <dbReference type="Rhea" id="RHEA:28807"/>
        <dbReference type="ChEBI" id="CHEBI:15377"/>
        <dbReference type="ChEBI" id="CHEBI:29985"/>
        <dbReference type="ChEBI" id="CHEBI:57925"/>
        <dbReference type="ChEBI" id="CHEBI:61694"/>
        <dbReference type="EC" id="3.4.19.13"/>
    </reaction>
</comment>
<dbReference type="Gene3D" id="1.10.246.130">
    <property type="match status" value="1"/>
</dbReference>
<evidence type="ECO:0000313" key="11">
    <source>
        <dbReference type="EMBL" id="KAG7285146.1"/>
    </source>
</evidence>
<evidence type="ECO:0000256" key="5">
    <source>
        <dbReference type="ARBA" id="ARBA00022679"/>
    </source>
</evidence>
<dbReference type="GO" id="GO:0006508">
    <property type="term" value="P:proteolysis"/>
    <property type="evidence" value="ECO:0007669"/>
    <property type="project" value="UniProtKB-KW"/>
</dbReference>
<reference evidence="11" key="1">
    <citation type="submission" date="2023-02" db="EMBL/GenBank/DDBJ databases">
        <authorList>
            <person name="Palmer J.M."/>
        </authorList>
    </citation>
    <scope>NUCLEOTIDE SEQUENCE</scope>
    <source>
        <strain evidence="11">FW57</strain>
    </source>
</reference>
<name>A0AAD4EPL4_9PEZI</name>
<comment type="catalytic activity">
    <reaction evidence="9">
        <text>an N-terminal (5-L-glutamyl)-[peptide] + an alpha-amino acid = 5-L-glutamyl amino acid + an N-terminal L-alpha-aminoacyl-[peptide]</text>
        <dbReference type="Rhea" id="RHEA:23904"/>
        <dbReference type="Rhea" id="RHEA-COMP:9780"/>
        <dbReference type="Rhea" id="RHEA-COMP:9795"/>
        <dbReference type="ChEBI" id="CHEBI:77644"/>
        <dbReference type="ChEBI" id="CHEBI:78597"/>
        <dbReference type="ChEBI" id="CHEBI:78599"/>
        <dbReference type="ChEBI" id="CHEBI:78608"/>
        <dbReference type="EC" id="2.3.2.2"/>
    </reaction>
</comment>
<accession>A0AAD4EPL4</accession>
<comment type="catalytic activity">
    <reaction evidence="1">
        <text>an S-substituted glutathione + H2O = an S-substituted L-cysteinylglycine + L-glutamate</text>
        <dbReference type="Rhea" id="RHEA:59468"/>
        <dbReference type="ChEBI" id="CHEBI:15377"/>
        <dbReference type="ChEBI" id="CHEBI:29985"/>
        <dbReference type="ChEBI" id="CHEBI:90779"/>
        <dbReference type="ChEBI" id="CHEBI:143103"/>
        <dbReference type="EC" id="3.4.19.13"/>
    </reaction>
</comment>
<dbReference type="PANTHER" id="PTHR11686:SF62">
    <property type="entry name" value="GLUTATHIONE HYDROLASE"/>
    <property type="match status" value="1"/>
</dbReference>
<dbReference type="InterPro" id="IPR043137">
    <property type="entry name" value="GGT_ssub_C"/>
</dbReference>
<dbReference type="AlphaFoldDB" id="A0AAD4EPL4"/>
<evidence type="ECO:0000256" key="7">
    <source>
        <dbReference type="ARBA" id="ARBA00023180"/>
    </source>
</evidence>
<comment type="caution">
    <text evidence="11">The sequence shown here is derived from an EMBL/GenBank/DDBJ whole genome shotgun (WGS) entry which is preliminary data.</text>
</comment>
<evidence type="ECO:0000256" key="10">
    <source>
        <dbReference type="PIRSR" id="PIRSR600101-2"/>
    </source>
</evidence>
<evidence type="ECO:0000256" key="6">
    <source>
        <dbReference type="ARBA" id="ARBA00022801"/>
    </source>
</evidence>
<dbReference type="Pfam" id="PF01019">
    <property type="entry name" value="G_glu_transpept"/>
    <property type="match status" value="2"/>
</dbReference>
<sequence length="369" mass="40749">MVATTLCVGVIGMYHSGIGGGGFMLVRDKHGRYETIDYRETAPAAASRDMYQHDQNASVLGGLAVAVPGELRGLEYLHRNYGVLPWKTLVMPAVRVARDGFRVTEDLVRYMKAASQDSNFLVDDPIWAEDFAPNGDSLEKIANQGIDVFYKGDIAESMISLIQKMNGTMTLDDLEEYKVEVKPPLNITYGDFRLFTTEAPSSGPVMFSIFKTMEQYPPEDLHDTNLTAHRFVEAMKFAYGARLQLGDPEFIKNTTAYQAHLLSDTTARTIRNRILDNTTQPLSAYDPLSLYAPPPTAPPTSATAQVAWNVLARGMGLREAVAAPRVHHQLMPDVLRVEEGLDEGVVEGLRGKGHEVEWMAPGLSAVQGW</sequence>
<keyword evidence="12" id="KW-1185">Reference proteome</keyword>
<dbReference type="SUPFAM" id="SSF56235">
    <property type="entry name" value="N-terminal nucleophile aminohydrolases (Ntn hydrolases)"/>
    <property type="match status" value="1"/>
</dbReference>
<keyword evidence="8" id="KW-0012">Acyltransferase</keyword>
<evidence type="ECO:0008006" key="13">
    <source>
        <dbReference type="Google" id="ProtNLM"/>
    </source>
</evidence>